<dbReference type="Proteomes" id="UP000001812">
    <property type="component" value="Chromosome I"/>
</dbReference>
<organism evidence="1">
    <name type="scientific">Burkholderia pseudomallei 1710a</name>
    <dbReference type="NCBI Taxonomy" id="320371"/>
    <lineage>
        <taxon>Bacteria</taxon>
        <taxon>Pseudomonadati</taxon>
        <taxon>Pseudomonadota</taxon>
        <taxon>Betaproteobacteria</taxon>
        <taxon>Burkholderiales</taxon>
        <taxon>Burkholderiaceae</taxon>
        <taxon>Burkholderia</taxon>
        <taxon>pseudomallei group</taxon>
    </lineage>
</organism>
<accession>A0A0E1WGE6</accession>
<dbReference type="EMBL" id="CM000832">
    <property type="protein sequence ID" value="EET08687.1"/>
    <property type="molecule type" value="Genomic_DNA"/>
</dbReference>
<evidence type="ECO:0000313" key="1">
    <source>
        <dbReference type="EMBL" id="EET08687.1"/>
    </source>
</evidence>
<sequence>MFGRFGGRRAAKEREAGKRVVRDFGEIFCYQARGGLAALGTVTTIARSARAVALQDMLRAATASKGRSETAFASSDP</sequence>
<proteinExistence type="predicted"/>
<protein>
    <submittedName>
        <fullName evidence="1">Uncharacterized protein</fullName>
    </submittedName>
</protein>
<dbReference type="AlphaFoldDB" id="A0A0E1WGE6"/>
<name>A0A0E1WGE6_BURPE</name>
<reference evidence="1" key="1">
    <citation type="submission" date="2009-05" db="EMBL/GenBank/DDBJ databases">
        <authorList>
            <person name="Harkins D.M."/>
            <person name="DeShazer D."/>
            <person name="Woods D.E."/>
            <person name="Brinkac L.M."/>
            <person name="Brown K.A."/>
            <person name="Hung G.C."/>
            <person name="Tuanyok A."/>
            <person name="Zhang B."/>
            <person name="Nierman W.C."/>
        </authorList>
    </citation>
    <scope>NUCLEOTIDE SEQUENCE [LARGE SCALE GENOMIC DNA]</scope>
    <source>
        <strain evidence="1">1710a</strain>
    </source>
</reference>
<gene>
    <name evidence="1" type="ORF">BURPS1710A_0964</name>
</gene>
<dbReference type="HOGENOM" id="CLU_2631368_0_0_4"/>